<dbReference type="AlphaFoldDB" id="A0A1N7PDQ0"/>
<organism evidence="3 4">
    <name type="scientific">Gemmobacter megaterium</name>
    <dbReference type="NCBI Taxonomy" id="1086013"/>
    <lineage>
        <taxon>Bacteria</taxon>
        <taxon>Pseudomonadati</taxon>
        <taxon>Pseudomonadota</taxon>
        <taxon>Alphaproteobacteria</taxon>
        <taxon>Rhodobacterales</taxon>
        <taxon>Paracoccaceae</taxon>
        <taxon>Gemmobacter</taxon>
    </lineage>
</organism>
<evidence type="ECO:0000313" key="3">
    <source>
        <dbReference type="EMBL" id="SIT08765.1"/>
    </source>
</evidence>
<evidence type="ECO:0000256" key="1">
    <source>
        <dbReference type="SAM" id="SignalP"/>
    </source>
</evidence>
<dbReference type="Proteomes" id="UP000186141">
    <property type="component" value="Unassembled WGS sequence"/>
</dbReference>
<dbReference type="Pfam" id="PF13670">
    <property type="entry name" value="PepSY_2"/>
    <property type="match status" value="1"/>
</dbReference>
<sequence length="80" mass="8454">MTLVKPVVIALAVLAGPAGAQTAPKLSQIIADLESRGYVTSEIEVKRDRIEVEARTAAGARVELDIDPATGAIRSERPDD</sequence>
<dbReference type="EMBL" id="FTOT01000005">
    <property type="protein sequence ID" value="SIT08765.1"/>
    <property type="molecule type" value="Genomic_DNA"/>
</dbReference>
<dbReference type="OrthoDB" id="7874200at2"/>
<protein>
    <submittedName>
        <fullName evidence="3">Peptidase propeptide and YPEB domain-containing protein</fullName>
    </submittedName>
</protein>
<feature type="domain" description="PepSY" evidence="2">
    <location>
        <begin position="7"/>
        <end position="74"/>
    </location>
</feature>
<reference evidence="3 4" key="1">
    <citation type="submission" date="2017-01" db="EMBL/GenBank/DDBJ databases">
        <authorList>
            <person name="Mah S.A."/>
            <person name="Swanson W.J."/>
            <person name="Moy G.W."/>
            <person name="Vacquier V.D."/>
        </authorList>
    </citation>
    <scope>NUCLEOTIDE SEQUENCE [LARGE SCALE GENOMIC DNA]</scope>
    <source>
        <strain evidence="3 4">DSM 26375</strain>
    </source>
</reference>
<dbReference type="InterPro" id="IPR025711">
    <property type="entry name" value="PepSY"/>
</dbReference>
<name>A0A1N7PDQ0_9RHOB</name>
<keyword evidence="4" id="KW-1185">Reference proteome</keyword>
<evidence type="ECO:0000259" key="2">
    <source>
        <dbReference type="Pfam" id="PF13670"/>
    </source>
</evidence>
<feature type="signal peptide" evidence="1">
    <location>
        <begin position="1"/>
        <end position="20"/>
    </location>
</feature>
<evidence type="ECO:0000313" key="4">
    <source>
        <dbReference type="Proteomes" id="UP000186141"/>
    </source>
</evidence>
<gene>
    <name evidence="3" type="ORF">SAMN05421774_105175</name>
</gene>
<accession>A0A1N7PDQ0</accession>
<proteinExistence type="predicted"/>
<keyword evidence="1" id="KW-0732">Signal</keyword>
<feature type="chain" id="PRO_5012546312" evidence="1">
    <location>
        <begin position="21"/>
        <end position="80"/>
    </location>
</feature>
<dbReference type="RefSeq" id="WP_159441440.1">
    <property type="nucleotide sequence ID" value="NZ_BMEH01000005.1"/>
</dbReference>